<organism evidence="1">
    <name type="scientific">Bacteriophage sp</name>
    <dbReference type="NCBI Taxonomy" id="38018"/>
    <lineage>
        <taxon>Viruses</taxon>
    </lineage>
</organism>
<protein>
    <submittedName>
        <fullName evidence="1">Uncharacterized protein</fullName>
    </submittedName>
</protein>
<reference evidence="1" key="1">
    <citation type="journal article" date="2021" name="Proc. Natl. Acad. Sci. U.S.A.">
        <title>A Catalog of Tens of Thousands of Viruses from Human Metagenomes Reveals Hidden Associations with Chronic Diseases.</title>
        <authorList>
            <person name="Tisza M.J."/>
            <person name="Buck C.B."/>
        </authorList>
    </citation>
    <scope>NUCLEOTIDE SEQUENCE</scope>
    <source>
        <strain evidence="1">CtOZu12</strain>
    </source>
</reference>
<sequence>MLRIINGTGKCCPCCGVEVNLTFDDEFDYICPECGQLLYSWECGNTVQTTMQDIKEQEALER</sequence>
<accession>A0A8D9UHM4</accession>
<proteinExistence type="predicted"/>
<evidence type="ECO:0000313" key="1">
    <source>
        <dbReference type="EMBL" id="DAD55784.1"/>
    </source>
</evidence>
<name>A0A8D9UHM4_9VIRU</name>
<dbReference type="EMBL" id="BK029940">
    <property type="protein sequence ID" value="DAD55784.1"/>
    <property type="molecule type" value="Genomic_DNA"/>
</dbReference>